<organism evidence="1 2">
    <name type="scientific">Trichoderma asperellum (strain ATCC 204424 / CBS 433.97 / NBRC 101777)</name>
    <dbReference type="NCBI Taxonomy" id="1042311"/>
    <lineage>
        <taxon>Eukaryota</taxon>
        <taxon>Fungi</taxon>
        <taxon>Dikarya</taxon>
        <taxon>Ascomycota</taxon>
        <taxon>Pezizomycotina</taxon>
        <taxon>Sordariomycetes</taxon>
        <taxon>Hypocreomycetidae</taxon>
        <taxon>Hypocreales</taxon>
        <taxon>Hypocreaceae</taxon>
        <taxon>Trichoderma</taxon>
    </lineage>
</organism>
<gene>
    <name evidence="1" type="ORF">M441DRAFT_224743</name>
</gene>
<evidence type="ECO:0000313" key="1">
    <source>
        <dbReference type="EMBL" id="PTB46799.1"/>
    </source>
</evidence>
<protein>
    <submittedName>
        <fullName evidence="1">Uncharacterized protein</fullName>
    </submittedName>
</protein>
<sequence length="129" mass="14468">MYPEAELGVLGYLTARYCLLRAVVGSFSCKERLCAHQAQSKHLISRSASGLIAAFLSILFFEKSVEMRRYLVYTRQYGPSVNRIPANSSVNSVCMVLDARISLENTGPPHIYESHAQITRPQTRLFQVA</sequence>
<reference evidence="1 2" key="1">
    <citation type="submission" date="2016-07" db="EMBL/GenBank/DDBJ databases">
        <title>Multiple horizontal gene transfer events from other fungi enriched the ability of initially mycotrophic Trichoderma (Ascomycota) to feed on dead plant biomass.</title>
        <authorList>
            <consortium name="DOE Joint Genome Institute"/>
            <person name="Aerts A."/>
            <person name="Atanasova L."/>
            <person name="Chenthamara K."/>
            <person name="Zhang J."/>
            <person name="Grujic M."/>
            <person name="Henrissat B."/>
            <person name="Kuo A."/>
            <person name="Salamov A."/>
            <person name="Lipzen A."/>
            <person name="Labutti K."/>
            <person name="Barry K."/>
            <person name="Miao Y."/>
            <person name="Rahimi M.J."/>
            <person name="Shen Q."/>
            <person name="Grigoriev I.V."/>
            <person name="Kubicek C.P."/>
            <person name="Druzhinina I.S."/>
        </authorList>
    </citation>
    <scope>NUCLEOTIDE SEQUENCE [LARGE SCALE GENOMIC DNA]</scope>
    <source>
        <strain evidence="1 2">CBS 433.97</strain>
    </source>
</reference>
<proteinExistence type="predicted"/>
<name>A0A2T3ZPT6_TRIA4</name>
<dbReference type="AlphaFoldDB" id="A0A2T3ZPT6"/>
<accession>A0A2T3ZPT6</accession>
<dbReference type="Proteomes" id="UP000240493">
    <property type="component" value="Unassembled WGS sequence"/>
</dbReference>
<evidence type="ECO:0000313" key="2">
    <source>
        <dbReference type="Proteomes" id="UP000240493"/>
    </source>
</evidence>
<keyword evidence="2" id="KW-1185">Reference proteome</keyword>
<dbReference type="EMBL" id="KZ679256">
    <property type="protein sequence ID" value="PTB46799.1"/>
    <property type="molecule type" value="Genomic_DNA"/>
</dbReference>